<name>A0A7R9U143_9STRA</name>
<keyword evidence="3" id="KW-0472">Membrane</keyword>
<feature type="compositionally biased region" description="Low complexity" evidence="2">
    <location>
        <begin position="643"/>
        <end position="654"/>
    </location>
</feature>
<accession>A0A7R9U143</accession>
<dbReference type="InterPro" id="IPR002123">
    <property type="entry name" value="Plipid/glycerol_acylTrfase"/>
</dbReference>
<protein>
    <recommendedName>
        <fullName evidence="4">Phospholipid/glycerol acyltransferase domain-containing protein</fullName>
    </recommendedName>
</protein>
<feature type="region of interest" description="Disordered" evidence="2">
    <location>
        <begin position="629"/>
        <end position="654"/>
    </location>
</feature>
<evidence type="ECO:0000256" key="1">
    <source>
        <dbReference type="SAM" id="Coils"/>
    </source>
</evidence>
<organism evidence="5">
    <name type="scientific">Pinguiococcus pyrenoidosus</name>
    <dbReference type="NCBI Taxonomy" id="172671"/>
    <lineage>
        <taxon>Eukaryota</taxon>
        <taxon>Sar</taxon>
        <taxon>Stramenopiles</taxon>
        <taxon>Ochrophyta</taxon>
        <taxon>Pinguiophyceae</taxon>
        <taxon>Pinguiochrysidales</taxon>
        <taxon>Pinguiochrysidaceae</taxon>
        <taxon>Pinguiococcus</taxon>
    </lineage>
</organism>
<reference evidence="5" key="1">
    <citation type="submission" date="2021-01" db="EMBL/GenBank/DDBJ databases">
        <authorList>
            <person name="Corre E."/>
            <person name="Pelletier E."/>
            <person name="Niang G."/>
            <person name="Scheremetjew M."/>
            <person name="Finn R."/>
            <person name="Kale V."/>
            <person name="Holt S."/>
            <person name="Cochrane G."/>
            <person name="Meng A."/>
            <person name="Brown T."/>
            <person name="Cohen L."/>
        </authorList>
    </citation>
    <scope>NUCLEOTIDE SEQUENCE</scope>
    <source>
        <strain evidence="5">CCMP2078</strain>
    </source>
</reference>
<feature type="coiled-coil region" evidence="1">
    <location>
        <begin position="407"/>
        <end position="434"/>
    </location>
</feature>
<evidence type="ECO:0000259" key="4">
    <source>
        <dbReference type="SMART" id="SM00563"/>
    </source>
</evidence>
<dbReference type="EMBL" id="HBEA01000881">
    <property type="protein sequence ID" value="CAD8251157.1"/>
    <property type="molecule type" value="Transcribed_RNA"/>
</dbReference>
<keyword evidence="3" id="KW-0812">Transmembrane</keyword>
<dbReference type="InterPro" id="IPR052744">
    <property type="entry name" value="GPAT/DAPAT"/>
</dbReference>
<evidence type="ECO:0000256" key="2">
    <source>
        <dbReference type="SAM" id="MobiDB-lite"/>
    </source>
</evidence>
<dbReference type="SMART" id="SM00563">
    <property type="entry name" value="PlsC"/>
    <property type="match status" value="1"/>
</dbReference>
<evidence type="ECO:0000256" key="3">
    <source>
        <dbReference type="SAM" id="Phobius"/>
    </source>
</evidence>
<feature type="domain" description="Phospholipid/glycerol acyltransferase" evidence="4">
    <location>
        <begin position="109"/>
        <end position="306"/>
    </location>
</feature>
<feature type="transmembrane region" description="Helical" evidence="3">
    <location>
        <begin position="510"/>
        <end position="529"/>
    </location>
</feature>
<keyword evidence="3" id="KW-1133">Transmembrane helix</keyword>
<dbReference type="GO" id="GO:0008654">
    <property type="term" value="P:phospholipid biosynthetic process"/>
    <property type="evidence" value="ECO:0007669"/>
    <property type="project" value="TreeGrafter"/>
</dbReference>
<dbReference type="PANTHER" id="PTHR31605">
    <property type="entry name" value="GLYCEROL-3-PHOSPHATE O-ACYLTRANSFERASE 1"/>
    <property type="match status" value="1"/>
</dbReference>
<dbReference type="Pfam" id="PF01553">
    <property type="entry name" value="Acyltransferase"/>
    <property type="match status" value="2"/>
</dbReference>
<feature type="transmembrane region" description="Helical" evidence="3">
    <location>
        <begin position="56"/>
        <end position="80"/>
    </location>
</feature>
<evidence type="ECO:0000313" key="5">
    <source>
        <dbReference type="EMBL" id="CAD8251157.1"/>
    </source>
</evidence>
<dbReference type="PANTHER" id="PTHR31605:SF0">
    <property type="entry name" value="GLYCEROL-3-PHOSPHATE O-ACYLTRANSFERASE 1"/>
    <property type="match status" value="1"/>
</dbReference>
<dbReference type="AlphaFoldDB" id="A0A7R9U143"/>
<keyword evidence="1" id="KW-0175">Coiled coil</keyword>
<dbReference type="SUPFAM" id="SSF69593">
    <property type="entry name" value="Glycerol-3-phosphate (1)-acyltransferase"/>
    <property type="match status" value="2"/>
</dbReference>
<feature type="transmembrane region" description="Helical" evidence="3">
    <location>
        <begin position="459"/>
        <end position="482"/>
    </location>
</feature>
<sequence>MVQSAQTTAKGIPFLREVSQTENRVIFLFTLCMLSTDTLNPIKIVTNLLRLPTWPITYICGALLLNVVYVNAYIIIYSGVRIFFHSILSIFFREIQLVGVNNIPQHGPVIFTGNHSNQFVDALMVLCNCRHKVGFMIAEKSMHRPVIGHFARAIGCIPVVRAQDTAKRASGQIRINGTRVEGLGTEFTKSVAEKYKLRIAGLAEEMRVTEVIDDHTAVLKEEPSEASQKSDFSAFDIITYIDQKDSFKKVWEAFQEGTCLGIFPEGGSHDRTDLLPLKAGIALIAFGAVEELGLEIPVVPVGLNYIRRHKFRGRAVIEFGAPITVTPELEEQYKSGQKREATAAFLDMVVDSMRSVIVTAPDYDRMQLIQTARRIWSQDGVIMNPKEKQDLSRRFAEAYKRLQESDEPEIKKQVQALEDRLAKYQQRLDEFGLHDYQVPTLKRRRTWRMVYKLTHMTSVFVLASLPTVLLNAPVGLLAKYLAEKERVRALEKSRVKLEAKDVMLSKKIQICIILVPLLWIAYAVVLYVAGVPLQMTILLFVSFPIFSYLGVLSAEAGMVDVKDLRPYLMQLLPDPKGVLESLPIERAQLRTDLRRFVSKIGPTLGVLYTEKDIDWVAYTRLARTASGNHLVQEGEASEETAAESKTPATTDKEA</sequence>
<dbReference type="CDD" id="cd07992">
    <property type="entry name" value="LPLAT_AAK14816-like"/>
    <property type="match status" value="1"/>
</dbReference>
<dbReference type="GO" id="GO:0004366">
    <property type="term" value="F:glycerol-3-phosphate O-acyltransferase activity"/>
    <property type="evidence" value="ECO:0007669"/>
    <property type="project" value="TreeGrafter"/>
</dbReference>
<dbReference type="GO" id="GO:0016287">
    <property type="term" value="F:glycerone-phosphate O-acyltransferase activity"/>
    <property type="evidence" value="ECO:0007669"/>
    <property type="project" value="TreeGrafter"/>
</dbReference>
<proteinExistence type="predicted"/>
<feature type="transmembrane region" description="Helical" evidence="3">
    <location>
        <begin position="535"/>
        <end position="559"/>
    </location>
</feature>
<gene>
    <name evidence="5" type="ORF">PPYR1160_LOCUS648</name>
</gene>